<reference evidence="2 3" key="1">
    <citation type="submission" date="2010-10" db="EMBL/GenBank/DDBJ databases">
        <title>The Genome Sequence of Loktanella phage pCB2051-A.</title>
        <authorList>
            <consortium name="The Broad Institute Genome Sequencing Platform"/>
            <person name="Henn M.R."/>
            <person name="Buchan A."/>
            <person name="Levin J."/>
            <person name="Malboeuf C."/>
            <person name="Casali M."/>
            <person name="Russ C."/>
            <person name="Lennon N."/>
            <person name="Chapman S.B."/>
            <person name="Erlich R."/>
            <person name="Young S.K."/>
            <person name="Yandava C."/>
            <person name="Zeng Q."/>
            <person name="Alvarado L."/>
            <person name="Anderson S."/>
            <person name="Berlin A."/>
            <person name="Chen Z."/>
            <person name="Freedman E."/>
            <person name="Gellesch M."/>
            <person name="Goldberg J."/>
            <person name="Green L."/>
            <person name="Griggs A."/>
            <person name="Gujja S."/>
            <person name="Heilman E.R."/>
            <person name="Heiman D."/>
            <person name="Hollinger A."/>
            <person name="Howarth C."/>
            <person name="Larson L."/>
            <person name="Mehta T."/>
            <person name="Pearson M."/>
            <person name="Roberts A."/>
            <person name="Ryan E."/>
            <person name="Saif S."/>
            <person name="Shea T."/>
            <person name="Shenoy N."/>
            <person name="Sisk P."/>
            <person name="Stolte C."/>
            <person name="Sykes S."/>
            <person name="White J."/>
            <person name="Haas B."/>
            <person name="Nusbaum C."/>
            <person name="Birren B."/>
        </authorList>
    </citation>
    <scope>NUCLEOTIDE SEQUENCE [LARGE SCALE GENOMIC DNA]</scope>
    <source>
        <strain evidence="3">pCB2051-A</strain>
    </source>
</reference>
<dbReference type="KEGG" id="vg:15011505"/>
<dbReference type="Proteomes" id="UP000201389">
    <property type="component" value="Segment"/>
</dbReference>
<feature type="transmembrane region" description="Helical" evidence="1">
    <location>
        <begin position="6"/>
        <end position="23"/>
    </location>
</feature>
<keyword evidence="1" id="KW-0812">Transmembrane</keyword>
<name>M4R174_9CAUD</name>
<protein>
    <recommendedName>
        <fullName evidence="4">Tail assembly protein</fullName>
    </recommendedName>
</protein>
<accession>M4R174</accession>
<dbReference type="OrthoDB" id="23328at10239"/>
<keyword evidence="3" id="KW-1185">Reference proteome</keyword>
<proteinExistence type="predicted"/>
<evidence type="ECO:0000313" key="3">
    <source>
        <dbReference type="Proteomes" id="UP000201389"/>
    </source>
</evidence>
<evidence type="ECO:0008006" key="4">
    <source>
        <dbReference type="Google" id="ProtNLM"/>
    </source>
</evidence>
<evidence type="ECO:0000313" key="2">
    <source>
        <dbReference type="EMBL" id="AGH31472.1"/>
    </source>
</evidence>
<gene>
    <name evidence="2" type="ORF">LOKG_00036</name>
</gene>
<keyword evidence="1" id="KW-0472">Membrane</keyword>
<dbReference type="GeneID" id="15011505"/>
<evidence type="ECO:0000256" key="1">
    <source>
        <dbReference type="SAM" id="Phobius"/>
    </source>
</evidence>
<organism evidence="2 3">
    <name type="scientific">Loktanella phage pCB2051-A</name>
    <dbReference type="NCBI Taxonomy" id="754044"/>
    <lineage>
        <taxon>Viruses</taxon>
        <taxon>Duplodnaviria</taxon>
        <taxon>Heunggongvirae</taxon>
        <taxon>Uroviricota</taxon>
        <taxon>Caudoviricetes</taxon>
        <taxon>Casjensviridae</taxon>
        <taxon>Broinstvirus</taxon>
        <taxon>Broinstvirus pCB2051A</taxon>
    </lineage>
</organism>
<keyword evidence="1" id="KW-1133">Transmembrane helix</keyword>
<sequence>MPLPFVGALLIGLGLITIGYMLMPKPKAEKPKTVDDLNDPTAEAGRPIPVIFGSMDIKGLNVIYFGDKSIVNRKAGSGGKK</sequence>
<dbReference type="RefSeq" id="YP_007674932.1">
    <property type="nucleotide sequence ID" value="NC_020853.1"/>
</dbReference>
<dbReference type="EMBL" id="HQ632859">
    <property type="protein sequence ID" value="AGH31472.1"/>
    <property type="molecule type" value="Genomic_DNA"/>
</dbReference>